<dbReference type="SUPFAM" id="SSF46689">
    <property type="entry name" value="Homeodomain-like"/>
    <property type="match status" value="1"/>
</dbReference>
<proteinExistence type="predicted"/>
<keyword evidence="1" id="KW-0547">Nucleotide-binding</keyword>
<keyword evidence="10" id="KW-1185">Reference proteome</keyword>
<dbReference type="FunFam" id="3.40.50.300:FF:000006">
    <property type="entry name" value="DNA-binding transcriptional regulator NtrC"/>
    <property type="match status" value="1"/>
</dbReference>
<evidence type="ECO:0000256" key="6">
    <source>
        <dbReference type="PROSITE-ProRule" id="PRU00169"/>
    </source>
</evidence>
<dbReference type="KEGG" id="ffl:HYN86_17280"/>
<evidence type="ECO:0000256" key="2">
    <source>
        <dbReference type="ARBA" id="ARBA00022840"/>
    </source>
</evidence>
<dbReference type="GO" id="GO:0006355">
    <property type="term" value="P:regulation of DNA-templated transcription"/>
    <property type="evidence" value="ECO:0007669"/>
    <property type="project" value="InterPro"/>
</dbReference>
<dbReference type="EMBL" id="CP030261">
    <property type="protein sequence ID" value="AXB58249.1"/>
    <property type="molecule type" value="Genomic_DNA"/>
</dbReference>
<dbReference type="PANTHER" id="PTHR32071">
    <property type="entry name" value="TRANSCRIPTIONAL REGULATORY PROTEIN"/>
    <property type="match status" value="1"/>
</dbReference>
<sequence length="442" mass="50100">MNFKRENILVVDDNMDMLDLVQRQLKSFNYRAYKASSVSEAIEVLKQCDIDLLISDINMPNINGIELLKYAEEHYPCIPKLVISGIPSVHNVVSAIKSGALEYLTKPFTSEELQKAIISSLEKCKTVLKRDHQIPELKNENSYGKIIGHSSHFKAMVETIKRVKDTKASVLIEGESGTGKELIARAIHFTGNLAGRPFIAVNCGGIPENLIESELFGHVKGSFTGASETRTGLFQAASGGTIFLDEIGNAPMMVQIKLLRVIQEREIVRVGSTTPEKIDIRIISATNNNLQDLISKGLFRDDLYYRINVVNIKTTPLRDRKEDMTLLINNFVEKYSQEYNKPDITIDEKVLDVLMRYNWPGNIRELENIIHRMVIMSDNVINLNQVPDHLKYHIPVANDIFKPLKEYEKEQILKVLLSVNNNKTKAAQILQIDRKTLNQKIL</sequence>
<feature type="domain" description="Sigma-54 factor interaction" evidence="7">
    <location>
        <begin position="146"/>
        <end position="375"/>
    </location>
</feature>
<dbReference type="Pfam" id="PF02954">
    <property type="entry name" value="HTH_8"/>
    <property type="match status" value="1"/>
</dbReference>
<dbReference type="PROSITE" id="PS50110">
    <property type="entry name" value="RESPONSE_REGULATORY"/>
    <property type="match status" value="1"/>
</dbReference>
<dbReference type="SUPFAM" id="SSF52540">
    <property type="entry name" value="P-loop containing nucleoside triphosphate hydrolases"/>
    <property type="match status" value="1"/>
</dbReference>
<evidence type="ECO:0000256" key="3">
    <source>
        <dbReference type="ARBA" id="ARBA00023015"/>
    </source>
</evidence>
<evidence type="ECO:0000313" key="10">
    <source>
        <dbReference type="Proteomes" id="UP000251561"/>
    </source>
</evidence>
<dbReference type="PROSITE" id="PS00688">
    <property type="entry name" value="SIGMA54_INTERACT_3"/>
    <property type="match status" value="1"/>
</dbReference>
<protein>
    <submittedName>
        <fullName evidence="9">Sigma-54-dependent Fis family transcriptional regulator</fullName>
    </submittedName>
</protein>
<dbReference type="InterPro" id="IPR027417">
    <property type="entry name" value="P-loop_NTPase"/>
</dbReference>
<dbReference type="RefSeq" id="WP_113679173.1">
    <property type="nucleotide sequence ID" value="NZ_CP030261.1"/>
</dbReference>
<dbReference type="PANTHER" id="PTHR32071:SF81">
    <property type="entry name" value="PROPIONATE CATABOLISM OPERON REGULATORY PROTEIN"/>
    <property type="match status" value="1"/>
</dbReference>
<keyword evidence="2" id="KW-0067">ATP-binding</keyword>
<dbReference type="InterPro" id="IPR025662">
    <property type="entry name" value="Sigma_54_int_dom_ATP-bd_1"/>
</dbReference>
<dbReference type="InterPro" id="IPR011006">
    <property type="entry name" value="CheY-like_superfamily"/>
</dbReference>
<evidence type="ECO:0000256" key="1">
    <source>
        <dbReference type="ARBA" id="ARBA00022741"/>
    </source>
</evidence>
<evidence type="ECO:0000256" key="5">
    <source>
        <dbReference type="ARBA" id="ARBA00023163"/>
    </source>
</evidence>
<dbReference type="SMART" id="SM00382">
    <property type="entry name" value="AAA"/>
    <property type="match status" value="1"/>
</dbReference>
<gene>
    <name evidence="9" type="ORF">HYN86_17280</name>
</gene>
<dbReference type="PROSITE" id="PS50045">
    <property type="entry name" value="SIGMA54_INTERACT_4"/>
    <property type="match status" value="1"/>
</dbReference>
<dbReference type="InterPro" id="IPR002078">
    <property type="entry name" value="Sigma_54_int"/>
</dbReference>
<keyword evidence="5" id="KW-0804">Transcription</keyword>
<dbReference type="PROSITE" id="PS00676">
    <property type="entry name" value="SIGMA54_INTERACT_2"/>
    <property type="match status" value="1"/>
</dbReference>
<evidence type="ECO:0000259" key="7">
    <source>
        <dbReference type="PROSITE" id="PS50045"/>
    </source>
</evidence>
<keyword evidence="4" id="KW-0238">DNA-binding</keyword>
<dbReference type="GO" id="GO:0000160">
    <property type="term" value="P:phosphorelay signal transduction system"/>
    <property type="evidence" value="ECO:0007669"/>
    <property type="project" value="InterPro"/>
</dbReference>
<dbReference type="GO" id="GO:0043565">
    <property type="term" value="F:sequence-specific DNA binding"/>
    <property type="evidence" value="ECO:0007669"/>
    <property type="project" value="InterPro"/>
</dbReference>
<dbReference type="InterPro" id="IPR003593">
    <property type="entry name" value="AAA+_ATPase"/>
</dbReference>
<dbReference type="Proteomes" id="UP000251561">
    <property type="component" value="Chromosome"/>
</dbReference>
<dbReference type="AlphaFoldDB" id="A0A344LWF7"/>
<feature type="modified residue" description="4-aspartylphosphate" evidence="6">
    <location>
        <position position="56"/>
    </location>
</feature>
<dbReference type="Pfam" id="PF00158">
    <property type="entry name" value="Sigma54_activat"/>
    <property type="match status" value="1"/>
</dbReference>
<dbReference type="InterPro" id="IPR025943">
    <property type="entry name" value="Sigma_54_int_dom_ATP-bd_2"/>
</dbReference>
<dbReference type="Gene3D" id="1.10.10.60">
    <property type="entry name" value="Homeodomain-like"/>
    <property type="match status" value="1"/>
</dbReference>
<dbReference type="InterPro" id="IPR009057">
    <property type="entry name" value="Homeodomain-like_sf"/>
</dbReference>
<accession>A0A344LWF7</accession>
<reference evidence="9 10" key="1">
    <citation type="submission" date="2018-06" db="EMBL/GenBank/DDBJ databases">
        <title>Genome sequencing of Flavobacterium.</title>
        <authorList>
            <person name="Baek M.-G."/>
            <person name="Yi H."/>
        </authorList>
    </citation>
    <scope>NUCLEOTIDE SEQUENCE [LARGE SCALE GENOMIC DNA]</scope>
    <source>
        <strain evidence="9 10">HYN0086</strain>
    </source>
</reference>
<dbReference type="GO" id="GO:0005524">
    <property type="term" value="F:ATP binding"/>
    <property type="evidence" value="ECO:0007669"/>
    <property type="project" value="UniProtKB-KW"/>
</dbReference>
<dbReference type="Pfam" id="PF25601">
    <property type="entry name" value="AAA_lid_14"/>
    <property type="match status" value="1"/>
</dbReference>
<feature type="domain" description="Response regulatory" evidence="8">
    <location>
        <begin position="7"/>
        <end position="121"/>
    </location>
</feature>
<keyword evidence="6" id="KW-0597">Phosphoprotein</keyword>
<dbReference type="Gene3D" id="1.10.8.60">
    <property type="match status" value="1"/>
</dbReference>
<dbReference type="Gene3D" id="3.40.50.300">
    <property type="entry name" value="P-loop containing nucleotide triphosphate hydrolases"/>
    <property type="match status" value="1"/>
</dbReference>
<keyword evidence="3" id="KW-0805">Transcription regulation</keyword>
<dbReference type="OrthoDB" id="5401077at2"/>
<dbReference type="Gene3D" id="3.40.50.2300">
    <property type="match status" value="1"/>
</dbReference>
<dbReference type="InterPro" id="IPR025944">
    <property type="entry name" value="Sigma_54_int_dom_CS"/>
</dbReference>
<dbReference type="InterPro" id="IPR058031">
    <property type="entry name" value="AAA_lid_NorR"/>
</dbReference>
<dbReference type="CDD" id="cd00009">
    <property type="entry name" value="AAA"/>
    <property type="match status" value="1"/>
</dbReference>
<name>A0A344LWF7_9FLAO</name>
<dbReference type="SMART" id="SM00448">
    <property type="entry name" value="REC"/>
    <property type="match status" value="1"/>
</dbReference>
<organism evidence="9 10">
    <name type="scientific">Flavobacterium fluviale</name>
    <dbReference type="NCBI Taxonomy" id="2249356"/>
    <lineage>
        <taxon>Bacteria</taxon>
        <taxon>Pseudomonadati</taxon>
        <taxon>Bacteroidota</taxon>
        <taxon>Flavobacteriia</taxon>
        <taxon>Flavobacteriales</taxon>
        <taxon>Flavobacteriaceae</taxon>
        <taxon>Flavobacterium</taxon>
    </lineage>
</organism>
<evidence type="ECO:0000313" key="9">
    <source>
        <dbReference type="EMBL" id="AXB58249.1"/>
    </source>
</evidence>
<dbReference type="Pfam" id="PF00072">
    <property type="entry name" value="Response_reg"/>
    <property type="match status" value="1"/>
</dbReference>
<dbReference type="InterPro" id="IPR002197">
    <property type="entry name" value="HTH_Fis"/>
</dbReference>
<evidence type="ECO:0000256" key="4">
    <source>
        <dbReference type="ARBA" id="ARBA00023125"/>
    </source>
</evidence>
<evidence type="ECO:0000259" key="8">
    <source>
        <dbReference type="PROSITE" id="PS50110"/>
    </source>
</evidence>
<dbReference type="SUPFAM" id="SSF52172">
    <property type="entry name" value="CheY-like"/>
    <property type="match status" value="1"/>
</dbReference>
<dbReference type="InterPro" id="IPR001789">
    <property type="entry name" value="Sig_transdc_resp-reg_receiver"/>
</dbReference>
<dbReference type="PROSITE" id="PS00675">
    <property type="entry name" value="SIGMA54_INTERACT_1"/>
    <property type="match status" value="1"/>
</dbReference>